<dbReference type="GO" id="GO:0036503">
    <property type="term" value="P:ERAD pathway"/>
    <property type="evidence" value="ECO:0007669"/>
    <property type="project" value="InterPro"/>
</dbReference>
<dbReference type="AlphaFoldDB" id="A0A1I8A6L0"/>
<name>A0A1I8A6L0_9BILA</name>
<dbReference type="CDD" id="cd16658">
    <property type="entry name" value="RING-Ubox_UBE4B"/>
    <property type="match status" value="1"/>
</dbReference>
<evidence type="ECO:0000256" key="5">
    <source>
        <dbReference type="ARBA" id="ARBA00007434"/>
    </source>
</evidence>
<dbReference type="GO" id="GO:0034450">
    <property type="term" value="F:ubiquitin-ubiquitin ligase activity"/>
    <property type="evidence" value="ECO:0007669"/>
    <property type="project" value="InterPro"/>
</dbReference>
<dbReference type="PANTHER" id="PTHR13931">
    <property type="entry name" value="UBIQUITINATION FACTOR E4"/>
    <property type="match status" value="1"/>
</dbReference>
<dbReference type="FunFam" id="3.30.40.10:FF:000055">
    <property type="entry name" value="Ubiquitin conjugation factor e4 a"/>
    <property type="match status" value="1"/>
</dbReference>
<dbReference type="GO" id="GO:0006511">
    <property type="term" value="P:ubiquitin-dependent protein catabolic process"/>
    <property type="evidence" value="ECO:0007669"/>
    <property type="project" value="InterPro"/>
</dbReference>
<evidence type="ECO:0000256" key="4">
    <source>
        <dbReference type="ARBA" id="ARBA00004906"/>
    </source>
</evidence>
<comment type="subcellular location">
    <subcellularLocation>
        <location evidence="3">Cytoplasm</location>
    </subcellularLocation>
    <subcellularLocation>
        <location evidence="2">Nucleus</location>
    </subcellularLocation>
</comment>
<evidence type="ECO:0000256" key="6">
    <source>
        <dbReference type="ARBA" id="ARBA00012483"/>
    </source>
</evidence>
<dbReference type="GO" id="GO:0000209">
    <property type="term" value="P:protein polyubiquitination"/>
    <property type="evidence" value="ECO:0007669"/>
    <property type="project" value="TreeGrafter"/>
</dbReference>
<comment type="similarity">
    <text evidence="5">Belongs to the ubiquitin conjugation factor E4 family.</text>
</comment>
<keyword evidence="7" id="KW-0963">Cytoplasm</keyword>
<dbReference type="SUPFAM" id="SSF57850">
    <property type="entry name" value="RING/U-box"/>
    <property type="match status" value="1"/>
</dbReference>
<evidence type="ECO:0000256" key="3">
    <source>
        <dbReference type="ARBA" id="ARBA00004496"/>
    </source>
</evidence>
<evidence type="ECO:0000313" key="13">
    <source>
        <dbReference type="WBParaSite" id="L893_g33112.t2"/>
    </source>
</evidence>
<dbReference type="SMART" id="SM00504">
    <property type="entry name" value="Ubox"/>
    <property type="match status" value="1"/>
</dbReference>
<evidence type="ECO:0000256" key="7">
    <source>
        <dbReference type="ARBA" id="ARBA00022490"/>
    </source>
</evidence>
<evidence type="ECO:0000256" key="8">
    <source>
        <dbReference type="ARBA" id="ARBA00022679"/>
    </source>
</evidence>
<dbReference type="GO" id="GO:0005634">
    <property type="term" value="C:nucleus"/>
    <property type="evidence" value="ECO:0007669"/>
    <property type="project" value="UniProtKB-SubCell"/>
</dbReference>
<dbReference type="GO" id="GO:0000151">
    <property type="term" value="C:ubiquitin ligase complex"/>
    <property type="evidence" value="ECO:0007669"/>
    <property type="project" value="InterPro"/>
</dbReference>
<dbReference type="InterPro" id="IPR013083">
    <property type="entry name" value="Znf_RING/FYVE/PHD"/>
</dbReference>
<evidence type="ECO:0000256" key="1">
    <source>
        <dbReference type="ARBA" id="ARBA00000900"/>
    </source>
</evidence>
<dbReference type="Proteomes" id="UP000095287">
    <property type="component" value="Unplaced"/>
</dbReference>
<sequence length="933" mass="107788">MEIFVGKLLDMILEAIYHDVQRVEEEAPPLYEGHPRTSAEWLFERADVNRANLCLAFLNASFNRMVGMEKNPFLSGSEKDILATLGGVFKDCTLNFLTGDLLPDSDAIVAASLGHAFVEGHLSVDFIEYLYSMPAIFEHFFDELRNHFFDELRNVSVNLRLYRSDPSLFFTVLRMLHEVIGHKIKDERVFAKIFTSRPDFCPDLKTDAPGRELQQICFFGPFLSIGPGTVDISYGNIPFWNKYFDGNGDLKANDRFISYKGFQEQVRSIRDYLKTVFHTLLINAPTRGDVLRFFALAVNVNQKRAQMHSDYRKHGYHSFMVNLLDILYQHSEKIALDKVNGNYIFNPECRIEMTDETRFKCTQEEVQNYASGLTPEQLGDVRFTTECFFLTMHAQKLAINPALDHMKKLRRYLKDAHQSLNQLKAKLQGQSGAYIRKKTELMLKQISTQIKHYVAAIMSIEAIIYDEFLIVHAIQFADKQLQLVVNTINPNYPYDCTLPNEAPFMFRALPEFYLQNLVSFYNFILRSKPGLLITHCPEVAERVLIFICCTHYFNNPFLAADIVDLLVNMCPMFTPQAEPLFRRLLAAPLAQERLFSSLVKFYSDVESTGASSEFYDKFNIRRSIQIIFQHLWEDIIYRERMKEMAGEAGPEFVRFINMVINDTTFLLDESLSGLRKVHEIETIMKNEVAWNGLSQEERELKEGILQEASRSVRSWLILGNETMEMFLYLTEGAPDVFKNPALGERLASMLNHNISQLCGDKCSNLKVNDPERFHWNPRKLLEQVSQIYLHLFSTEFVNFVAADERSYTPEMFQGVLSILESKSILTPTELEVMSDLAAQFKECYDQKVQREEDFGDDIPEEFKDPVMDTLMTNPVVLPSGHRMDLKHIQRHLLSSRTDPFTRGAMTEEDLVPDVELKKKIDEWKATKLNKITK</sequence>
<dbReference type="InterPro" id="IPR003613">
    <property type="entry name" value="Ubox_domain"/>
</dbReference>
<comment type="catalytic activity">
    <reaction evidence="1">
        <text>S-ubiquitinyl-[E2 ubiquitin-conjugating enzyme]-L-cysteine + [acceptor protein]-L-lysine = [E2 ubiquitin-conjugating enzyme]-L-cysteine + N(6)-ubiquitinyl-[acceptor protein]-L-lysine.</text>
        <dbReference type="EC" id="2.3.2.27"/>
    </reaction>
</comment>
<evidence type="ECO:0000259" key="11">
    <source>
        <dbReference type="PROSITE" id="PS51698"/>
    </source>
</evidence>
<dbReference type="Gene3D" id="3.30.40.10">
    <property type="entry name" value="Zinc/RING finger domain, C3HC4 (zinc finger)"/>
    <property type="match status" value="1"/>
</dbReference>
<dbReference type="Pfam" id="PF10408">
    <property type="entry name" value="Ufd2P_core"/>
    <property type="match status" value="1"/>
</dbReference>
<dbReference type="PANTHER" id="PTHR13931:SF2">
    <property type="entry name" value="UBIQUITIN CONJUGATION FACTOR E4 B"/>
    <property type="match status" value="1"/>
</dbReference>
<dbReference type="GO" id="GO:0005737">
    <property type="term" value="C:cytoplasm"/>
    <property type="evidence" value="ECO:0007669"/>
    <property type="project" value="UniProtKB-SubCell"/>
</dbReference>
<dbReference type="Pfam" id="PF04564">
    <property type="entry name" value="U-box"/>
    <property type="match status" value="1"/>
</dbReference>
<dbReference type="InterPro" id="IPR045132">
    <property type="entry name" value="UBE4"/>
</dbReference>
<dbReference type="PROSITE" id="PS51698">
    <property type="entry name" value="U_BOX"/>
    <property type="match status" value="1"/>
</dbReference>
<evidence type="ECO:0000256" key="9">
    <source>
        <dbReference type="ARBA" id="ARBA00022786"/>
    </source>
</evidence>
<dbReference type="UniPathway" id="UPA00143"/>
<evidence type="ECO:0000313" key="12">
    <source>
        <dbReference type="Proteomes" id="UP000095287"/>
    </source>
</evidence>
<evidence type="ECO:0000256" key="10">
    <source>
        <dbReference type="ARBA" id="ARBA00023242"/>
    </source>
</evidence>
<dbReference type="InterPro" id="IPR019474">
    <property type="entry name" value="Ub_conjug_fac_E4_core"/>
</dbReference>
<keyword evidence="8" id="KW-0808">Transferase</keyword>
<comment type="pathway">
    <text evidence="4">Protein modification; protein ubiquitination.</text>
</comment>
<keyword evidence="10" id="KW-0539">Nucleus</keyword>
<organism evidence="12 13">
    <name type="scientific">Steinernema glaseri</name>
    <dbReference type="NCBI Taxonomy" id="37863"/>
    <lineage>
        <taxon>Eukaryota</taxon>
        <taxon>Metazoa</taxon>
        <taxon>Ecdysozoa</taxon>
        <taxon>Nematoda</taxon>
        <taxon>Chromadorea</taxon>
        <taxon>Rhabditida</taxon>
        <taxon>Tylenchina</taxon>
        <taxon>Panagrolaimomorpha</taxon>
        <taxon>Strongyloidoidea</taxon>
        <taxon>Steinernematidae</taxon>
        <taxon>Steinernema</taxon>
    </lineage>
</organism>
<keyword evidence="12" id="KW-1185">Reference proteome</keyword>
<dbReference type="EC" id="2.3.2.27" evidence="6"/>
<keyword evidence="9" id="KW-0833">Ubl conjugation pathway</keyword>
<protein>
    <recommendedName>
        <fullName evidence="6">RING-type E3 ubiquitin transferase</fullName>
        <ecNumber evidence="6">2.3.2.27</ecNumber>
    </recommendedName>
</protein>
<evidence type="ECO:0000256" key="2">
    <source>
        <dbReference type="ARBA" id="ARBA00004123"/>
    </source>
</evidence>
<feature type="domain" description="U-box" evidence="11">
    <location>
        <begin position="857"/>
        <end position="930"/>
    </location>
</feature>
<dbReference type="WBParaSite" id="L893_g33112.t2">
    <property type="protein sequence ID" value="L893_g33112.t2"/>
    <property type="gene ID" value="L893_g33112"/>
</dbReference>
<accession>A0A1I8A6L0</accession>
<proteinExistence type="inferred from homology"/>
<reference evidence="13" key="1">
    <citation type="submission" date="2016-11" db="UniProtKB">
        <authorList>
            <consortium name="WormBaseParasite"/>
        </authorList>
    </citation>
    <scope>IDENTIFICATION</scope>
</reference>